<evidence type="ECO:0000313" key="3">
    <source>
        <dbReference type="EMBL" id="MCX2723613.1"/>
    </source>
</evidence>
<reference evidence="3 4" key="1">
    <citation type="journal article" date="2016" name="Int. J. Syst. Evol. Microbiol.">
        <title>Labrenzia salina sp. nov., isolated from the rhizosphere of the halophyte Arthrocnemum macrostachyum.</title>
        <authorList>
            <person name="Camacho M."/>
            <person name="Redondo-Gomez S."/>
            <person name="Rodriguez-Llorente I."/>
            <person name="Rohde M."/>
            <person name="Sproer C."/>
            <person name="Schumann P."/>
            <person name="Klenk H.P."/>
            <person name="Montero-Calasanz M.D.C."/>
        </authorList>
    </citation>
    <scope>NUCLEOTIDE SEQUENCE [LARGE SCALE GENOMIC DNA]</scope>
    <source>
        <strain evidence="3 4">DSM 29163</strain>
    </source>
</reference>
<dbReference type="SMART" id="SM00044">
    <property type="entry name" value="CYCc"/>
    <property type="match status" value="1"/>
</dbReference>
<dbReference type="PANTHER" id="PTHR43081">
    <property type="entry name" value="ADENYLATE CYCLASE, TERMINAL-DIFFERENTIATION SPECIFIC-RELATED"/>
    <property type="match status" value="1"/>
</dbReference>
<evidence type="ECO:0000313" key="4">
    <source>
        <dbReference type="Proteomes" id="UP001300261"/>
    </source>
</evidence>
<dbReference type="PANTHER" id="PTHR43081:SF20">
    <property type="entry name" value="TWO-COMPONENT RESPONSE REGULATOR"/>
    <property type="match status" value="1"/>
</dbReference>
<dbReference type="Proteomes" id="UP001300261">
    <property type="component" value="Unassembled WGS sequence"/>
</dbReference>
<keyword evidence="4" id="KW-1185">Reference proteome</keyword>
<evidence type="ECO:0000256" key="1">
    <source>
        <dbReference type="SAM" id="Phobius"/>
    </source>
</evidence>
<gene>
    <name evidence="3" type="ORF">ON753_14750</name>
</gene>
<proteinExistence type="predicted"/>
<dbReference type="CDD" id="cd07302">
    <property type="entry name" value="CHD"/>
    <property type="match status" value="1"/>
</dbReference>
<dbReference type="SUPFAM" id="SSF55073">
    <property type="entry name" value="Nucleotide cyclase"/>
    <property type="match status" value="1"/>
</dbReference>
<keyword evidence="1" id="KW-1133">Transmembrane helix</keyword>
<dbReference type="InterPro" id="IPR001054">
    <property type="entry name" value="A/G_cyclase"/>
</dbReference>
<dbReference type="InterPro" id="IPR007890">
    <property type="entry name" value="CHASE2"/>
</dbReference>
<dbReference type="InterPro" id="IPR029787">
    <property type="entry name" value="Nucleotide_cyclase"/>
</dbReference>
<dbReference type="PROSITE" id="PS51257">
    <property type="entry name" value="PROKAR_LIPOPROTEIN"/>
    <property type="match status" value="1"/>
</dbReference>
<protein>
    <submittedName>
        <fullName evidence="3">Adenylate/guanylate cyclase domain-containing protein</fullName>
    </submittedName>
</protein>
<comment type="caution">
    <text evidence="3">The sequence shown here is derived from an EMBL/GenBank/DDBJ whole genome shotgun (WGS) entry which is preliminary data.</text>
</comment>
<dbReference type="InterPro" id="IPR050697">
    <property type="entry name" value="Adenylyl/Guanylyl_Cyclase_3/4"/>
</dbReference>
<name>A0ABT3R325_9HYPH</name>
<dbReference type="Pfam" id="PF00211">
    <property type="entry name" value="Guanylate_cyc"/>
    <property type="match status" value="1"/>
</dbReference>
<keyword evidence="1" id="KW-0812">Transmembrane</keyword>
<dbReference type="EMBL" id="JAPEVI010000003">
    <property type="protein sequence ID" value="MCX2723613.1"/>
    <property type="molecule type" value="Genomic_DNA"/>
</dbReference>
<dbReference type="SMART" id="SM01080">
    <property type="entry name" value="CHASE2"/>
    <property type="match status" value="1"/>
</dbReference>
<dbReference type="Pfam" id="PF05226">
    <property type="entry name" value="CHASE2"/>
    <property type="match status" value="1"/>
</dbReference>
<feature type="transmembrane region" description="Helical" evidence="1">
    <location>
        <begin position="336"/>
        <end position="357"/>
    </location>
</feature>
<dbReference type="Gene3D" id="3.30.70.1230">
    <property type="entry name" value="Nucleotide cyclase"/>
    <property type="match status" value="1"/>
</dbReference>
<dbReference type="RefSeq" id="WP_265963384.1">
    <property type="nucleotide sequence ID" value="NZ_JAPEVI010000003.1"/>
</dbReference>
<evidence type="ECO:0000259" key="2">
    <source>
        <dbReference type="PROSITE" id="PS50125"/>
    </source>
</evidence>
<dbReference type="PROSITE" id="PS50125">
    <property type="entry name" value="GUANYLATE_CYCLASE_2"/>
    <property type="match status" value="1"/>
</dbReference>
<feature type="domain" description="Guanylate cyclase" evidence="2">
    <location>
        <begin position="425"/>
        <end position="556"/>
    </location>
</feature>
<feature type="transmembrane region" description="Helical" evidence="1">
    <location>
        <begin position="309"/>
        <end position="329"/>
    </location>
</feature>
<sequence>MRSRLPLLFALPVLLGACLWVGWLVQTHLSGRASLLDRAETVLLDLRILVIGQRKPPDDVVIVAIDDRTVTAAGRYPIGRDKLAGLVEKIRLAGARSLAIDILLIEETTRADDERLAEAISKVPAVIAAAGQFESKISGSATLPTPDTVLYPLHVFKSVARTGLVNLATDAGGTPRHVPVVFTTGTGPEPSFVLAAVAAHLGEMPSLAHNALNIGDRQQPLDFALHMPLNYYGPGGTVRTISAQTVLDGGEPGKPLDGRLVLVGTTAVGVGDKFGTPFDQIMPGVEVMATGIANLLDGSALVRNGTVRWIDAIAAVLLTAGALATLIVLPLSHATVLYLLSLAVWMVAITAGFMQGFWLSGALPVAASLPPVVLLAIVKQVYDRRQARRFEVATDALSRFHAPDLANRIAEDPDFLLRPVEQDAAILFVDLAGFTGLSERMGPVRTRDILKTFHTLVVNETVGNNGVVLDFMGDGAMICFGITGARPGNADDAVRCAFDLVAAVRGWIASSGLNLDITDVRVGGHFGPVVLSRLGHDSQQQIAATGDCVNVASRLMEAGKSFQTSVALSQTLMSAAGSCKPVPPRMETVVIRGRRQDIQAGLWTSEEACALSSSNFAAG</sequence>
<organism evidence="3 4">
    <name type="scientific">Roseibium salinum</name>
    <dbReference type="NCBI Taxonomy" id="1604349"/>
    <lineage>
        <taxon>Bacteria</taxon>
        <taxon>Pseudomonadati</taxon>
        <taxon>Pseudomonadota</taxon>
        <taxon>Alphaproteobacteria</taxon>
        <taxon>Hyphomicrobiales</taxon>
        <taxon>Stappiaceae</taxon>
        <taxon>Roseibium</taxon>
    </lineage>
</organism>
<accession>A0ABT3R325</accession>
<keyword evidence="1" id="KW-0472">Membrane</keyword>